<keyword evidence="1" id="KW-0812">Transmembrane</keyword>
<feature type="transmembrane region" description="Helical" evidence="1">
    <location>
        <begin position="5"/>
        <end position="22"/>
    </location>
</feature>
<feature type="transmembrane region" description="Helical" evidence="1">
    <location>
        <begin position="28"/>
        <end position="44"/>
    </location>
</feature>
<organism evidence="2 3">
    <name type="scientific">Hufsiella arboris</name>
    <dbReference type="NCBI Taxonomy" id="2695275"/>
    <lineage>
        <taxon>Bacteria</taxon>
        <taxon>Pseudomonadati</taxon>
        <taxon>Bacteroidota</taxon>
        <taxon>Sphingobacteriia</taxon>
        <taxon>Sphingobacteriales</taxon>
        <taxon>Sphingobacteriaceae</taxon>
        <taxon>Hufsiella</taxon>
    </lineage>
</organism>
<protein>
    <recommendedName>
        <fullName evidence="4">Tetratricopeptide repeat protein</fullName>
    </recommendedName>
</protein>
<comment type="caution">
    <text evidence="2">The sequence shown here is derived from an EMBL/GenBank/DDBJ whole genome shotgun (WGS) entry which is preliminary data.</text>
</comment>
<evidence type="ECO:0000256" key="1">
    <source>
        <dbReference type="SAM" id="Phobius"/>
    </source>
</evidence>
<gene>
    <name evidence="2" type="ORF">GS399_17145</name>
</gene>
<evidence type="ECO:0008006" key="4">
    <source>
        <dbReference type="Google" id="ProtNLM"/>
    </source>
</evidence>
<accession>A0A7K1YDP3</accession>
<dbReference type="Proteomes" id="UP000466586">
    <property type="component" value="Unassembled WGS sequence"/>
</dbReference>
<dbReference type="EMBL" id="WVHT01000009">
    <property type="protein sequence ID" value="MXV52702.1"/>
    <property type="molecule type" value="Genomic_DNA"/>
</dbReference>
<dbReference type="AlphaFoldDB" id="A0A7K1YDP3"/>
<proteinExistence type="predicted"/>
<keyword evidence="3" id="KW-1185">Reference proteome</keyword>
<keyword evidence="1" id="KW-1133">Transmembrane helix</keyword>
<evidence type="ECO:0000313" key="3">
    <source>
        <dbReference type="Proteomes" id="UP000466586"/>
    </source>
</evidence>
<name>A0A7K1YDP3_9SPHI</name>
<dbReference type="SUPFAM" id="SSF48452">
    <property type="entry name" value="TPR-like"/>
    <property type="match status" value="1"/>
</dbReference>
<keyword evidence="1" id="KW-0472">Membrane</keyword>
<dbReference type="InterPro" id="IPR011990">
    <property type="entry name" value="TPR-like_helical_dom_sf"/>
</dbReference>
<dbReference type="RefSeq" id="WP_160845878.1">
    <property type="nucleotide sequence ID" value="NZ_WVHT01000009.1"/>
</dbReference>
<sequence>MTKQYRFAILGLAIFVLLWTIYRETYELTAVVVLGILLLIWSHFKQGTVLAASKAYQLKDYKRAESLLNEIVNPDRLAKNRRGFYEFMMGNIALQKENFKAAERHFQIASRFPLRNQNDKGIILVQLANLSLKKKELDRTRAYIEAAKALKVSARVQNIIEKIEKEIPVVT</sequence>
<reference evidence="2 3" key="1">
    <citation type="submission" date="2019-11" db="EMBL/GenBank/DDBJ databases">
        <title>Pedobacter sp. HMF7647 Genome sequencing and assembly.</title>
        <authorList>
            <person name="Kang H."/>
            <person name="Kim H."/>
            <person name="Joh K."/>
        </authorList>
    </citation>
    <scope>NUCLEOTIDE SEQUENCE [LARGE SCALE GENOMIC DNA]</scope>
    <source>
        <strain evidence="2 3">HMF7647</strain>
    </source>
</reference>
<dbReference type="Gene3D" id="1.25.40.10">
    <property type="entry name" value="Tetratricopeptide repeat domain"/>
    <property type="match status" value="1"/>
</dbReference>
<evidence type="ECO:0000313" key="2">
    <source>
        <dbReference type="EMBL" id="MXV52702.1"/>
    </source>
</evidence>